<dbReference type="GO" id="GO:0004795">
    <property type="term" value="F:threonine synthase activity"/>
    <property type="evidence" value="ECO:0007669"/>
    <property type="project" value="UniProtKB-UniRule"/>
</dbReference>
<evidence type="ECO:0000256" key="1">
    <source>
        <dbReference type="ARBA" id="ARBA00001933"/>
    </source>
</evidence>
<evidence type="ECO:0000259" key="7">
    <source>
        <dbReference type="Pfam" id="PF14821"/>
    </source>
</evidence>
<dbReference type="Gene3D" id="3.40.50.1100">
    <property type="match status" value="2"/>
</dbReference>
<dbReference type="PANTHER" id="PTHR43515">
    <property type="entry name" value="THREONINE SYNTHASE-LIKE 1"/>
    <property type="match status" value="1"/>
</dbReference>
<dbReference type="NCBIfam" id="TIGR00260">
    <property type="entry name" value="thrC"/>
    <property type="match status" value="1"/>
</dbReference>
<feature type="domain" description="Tryptophan synthase beta chain-like PALP" evidence="6">
    <location>
        <begin position="101"/>
        <end position="341"/>
    </location>
</feature>
<protein>
    <recommendedName>
        <fullName evidence="4">Threonine synthase</fullName>
        <ecNumber evidence="4">4.2.3.1</ecNumber>
    </recommendedName>
</protein>
<keyword evidence="3 5" id="KW-0663">Pyridoxal phosphate</keyword>
<dbReference type="PANTHER" id="PTHR43515:SF1">
    <property type="entry name" value="THREONINE SYNTHASE-LIKE 1"/>
    <property type="match status" value="1"/>
</dbReference>
<dbReference type="GO" id="GO:0005737">
    <property type="term" value="C:cytoplasm"/>
    <property type="evidence" value="ECO:0007669"/>
    <property type="project" value="TreeGrafter"/>
</dbReference>
<evidence type="ECO:0000313" key="8">
    <source>
        <dbReference type="EMBL" id="SHG53491.1"/>
    </source>
</evidence>
<dbReference type="CDD" id="cd01560">
    <property type="entry name" value="Thr-synth_2"/>
    <property type="match status" value="1"/>
</dbReference>
<comment type="cofactor">
    <cofactor evidence="1 5">
        <name>pyridoxal 5'-phosphate</name>
        <dbReference type="ChEBI" id="CHEBI:597326"/>
    </cofactor>
</comment>
<dbReference type="Proteomes" id="UP000243255">
    <property type="component" value="Unassembled WGS sequence"/>
</dbReference>
<keyword evidence="9" id="KW-1185">Reference proteome</keyword>
<name>A0A1M5KL43_9FIRM</name>
<dbReference type="SUPFAM" id="SSF53686">
    <property type="entry name" value="Tryptophan synthase beta subunit-like PLP-dependent enzymes"/>
    <property type="match status" value="1"/>
</dbReference>
<dbReference type="InterPro" id="IPR037158">
    <property type="entry name" value="Thr_synth_N_sf"/>
</dbReference>
<evidence type="ECO:0000256" key="3">
    <source>
        <dbReference type="ARBA" id="ARBA00022898"/>
    </source>
</evidence>
<feature type="domain" description="Threonine synthase N-terminal" evidence="7">
    <location>
        <begin position="2"/>
        <end position="78"/>
    </location>
</feature>
<dbReference type="InterPro" id="IPR036052">
    <property type="entry name" value="TrpB-like_PALP_sf"/>
</dbReference>
<dbReference type="OrthoDB" id="9763107at2"/>
<proteinExistence type="inferred from homology"/>
<dbReference type="InterPro" id="IPR001926">
    <property type="entry name" value="TrpB-like_PALP"/>
</dbReference>
<gene>
    <name evidence="8" type="ORF">SAMN04488530_10323</name>
</gene>
<evidence type="ECO:0000256" key="2">
    <source>
        <dbReference type="ARBA" id="ARBA00005517"/>
    </source>
</evidence>
<evidence type="ECO:0000256" key="5">
    <source>
        <dbReference type="PIRSR" id="PIRSR604450-51"/>
    </source>
</evidence>
<dbReference type="Pfam" id="PF00291">
    <property type="entry name" value="PALP"/>
    <property type="match status" value="1"/>
</dbReference>
<dbReference type="InterPro" id="IPR029144">
    <property type="entry name" value="Thr_synth_N"/>
</dbReference>
<dbReference type="STRING" id="1121321.SAMN04488530_10323"/>
<comment type="similarity">
    <text evidence="2">Belongs to the threonine synthase family.</text>
</comment>
<dbReference type="AlphaFoldDB" id="A0A1M5KL43"/>
<dbReference type="EC" id="4.2.3.1" evidence="4"/>
<dbReference type="InterPro" id="IPR004450">
    <property type="entry name" value="Thr_synthase-like"/>
</dbReference>
<dbReference type="RefSeq" id="WP_073123778.1">
    <property type="nucleotide sequence ID" value="NZ_BAABCH010000085.1"/>
</dbReference>
<evidence type="ECO:0000256" key="4">
    <source>
        <dbReference type="NCBIfam" id="TIGR00260"/>
    </source>
</evidence>
<evidence type="ECO:0000259" key="6">
    <source>
        <dbReference type="Pfam" id="PF00291"/>
    </source>
</evidence>
<accession>A0A1M5KL43</accession>
<dbReference type="Pfam" id="PF14821">
    <property type="entry name" value="Thr_synth_N"/>
    <property type="match status" value="1"/>
</dbReference>
<dbReference type="EMBL" id="FQWX01000003">
    <property type="protein sequence ID" value="SHG53491.1"/>
    <property type="molecule type" value="Genomic_DNA"/>
</dbReference>
<feature type="modified residue" description="N6-(pyridoxal phosphate)lysine" evidence="5">
    <location>
        <position position="110"/>
    </location>
</feature>
<dbReference type="GO" id="GO:0009088">
    <property type="term" value="P:threonine biosynthetic process"/>
    <property type="evidence" value="ECO:0007669"/>
    <property type="project" value="UniProtKB-UniRule"/>
</dbReference>
<organism evidence="8 9">
    <name type="scientific">Asaccharospora irregularis DSM 2635</name>
    <dbReference type="NCBI Taxonomy" id="1121321"/>
    <lineage>
        <taxon>Bacteria</taxon>
        <taxon>Bacillati</taxon>
        <taxon>Bacillota</taxon>
        <taxon>Clostridia</taxon>
        <taxon>Peptostreptococcales</taxon>
        <taxon>Peptostreptococcaceae</taxon>
        <taxon>Asaccharospora</taxon>
    </lineage>
</organism>
<dbReference type="Gene3D" id="3.90.1380.10">
    <property type="entry name" value="Threonine synthase, N-terminal domain"/>
    <property type="match status" value="1"/>
</dbReference>
<evidence type="ECO:0000313" key="9">
    <source>
        <dbReference type="Proteomes" id="UP000243255"/>
    </source>
</evidence>
<reference evidence="9" key="1">
    <citation type="submission" date="2016-11" db="EMBL/GenBank/DDBJ databases">
        <authorList>
            <person name="Varghese N."/>
            <person name="Submissions S."/>
        </authorList>
    </citation>
    <scope>NUCLEOTIDE SEQUENCE [LARGE SCALE GENOMIC DNA]</scope>
    <source>
        <strain evidence="9">DSM 2635</strain>
    </source>
</reference>
<sequence>MHYISTRDNKEKITCSQAIIKGISNSGGLYVPNEFPNIEDDLINLINSTYSELAYFILSKFLSDFTENEIRLCIKNSYDTKFSNGDVSFLKKVENSFFLELYHGPTLAFKDMALTIMPHLLQTSIKKNNLNKEILILTATSGDTGKAALEGFKDIENIKIIVFFPEDGVSPIQKLQMKTQEGKNTCVVGINGNFDDAQSAVKNIFADKDFNKLLDNNNYLLSSANSINIGRLLPQIIYYFHSYLKLIKDGEIKLFDKINFVVPTGNFGNILAGYYAKQMGLPVNKLICASNDNNILYDFFTTGEYNKNRNLKLTTSPSMDILISSNLERLLFEISDRNSDIVSKLLDKLNTKGRYEIPEYMKANLNCFYSEFSNEKEVEFTINKIYKNFNYLIDTHTAVAYNCYEKYKNDTLDNTKTVIVSTASPFKFSRDVLESITNTSYPTLNDFEILNKLSEVTNIDIPSPIKNLNKKEVVHNNLFEKDELKVAIKNFLKV</sequence>